<feature type="non-terminal residue" evidence="1">
    <location>
        <position position="104"/>
    </location>
</feature>
<dbReference type="AlphaFoldDB" id="A0A085MQA1"/>
<proteinExistence type="predicted"/>
<gene>
    <name evidence="1" type="ORF">M514_28424</name>
</gene>
<organism evidence="1">
    <name type="scientific">Trichuris suis</name>
    <name type="common">pig whipworm</name>
    <dbReference type="NCBI Taxonomy" id="68888"/>
    <lineage>
        <taxon>Eukaryota</taxon>
        <taxon>Metazoa</taxon>
        <taxon>Ecdysozoa</taxon>
        <taxon>Nematoda</taxon>
        <taxon>Enoplea</taxon>
        <taxon>Dorylaimia</taxon>
        <taxon>Trichinellida</taxon>
        <taxon>Trichuridae</taxon>
        <taxon>Trichuris</taxon>
    </lineage>
</organism>
<sequence length="104" mass="11563">MDIVADFCNRINVECGGSNSGISLFSPCNYSHLAMLEVKLWGKRKCQDDRLPLRICHAENDFPRAMGKKAQAEKLRIGANVRFFAVGPFVANLACLSLRKMSAE</sequence>
<reference evidence="1" key="1">
    <citation type="journal article" date="2014" name="Nat. Genet.">
        <title>Genome and transcriptome of the porcine whipworm Trichuris suis.</title>
        <authorList>
            <person name="Jex A.R."/>
            <person name="Nejsum P."/>
            <person name="Schwarz E.M."/>
            <person name="Hu L."/>
            <person name="Young N.D."/>
            <person name="Hall R.S."/>
            <person name="Korhonen P.K."/>
            <person name="Liao S."/>
            <person name="Thamsborg S."/>
            <person name="Xia J."/>
            <person name="Xu P."/>
            <person name="Wang S."/>
            <person name="Scheerlinck J.P."/>
            <person name="Hofmann A."/>
            <person name="Sternberg P.W."/>
            <person name="Wang J."/>
            <person name="Gasser R.B."/>
        </authorList>
    </citation>
    <scope>NUCLEOTIDE SEQUENCE [LARGE SCALE GENOMIC DNA]</scope>
    <source>
        <strain evidence="1">DCEP-RM93F</strain>
    </source>
</reference>
<protein>
    <submittedName>
        <fullName evidence="1">Uncharacterized protein</fullName>
    </submittedName>
</protein>
<dbReference type="Proteomes" id="UP000030758">
    <property type="component" value="Unassembled WGS sequence"/>
</dbReference>
<dbReference type="EMBL" id="KL368008">
    <property type="protein sequence ID" value="KFD59397.1"/>
    <property type="molecule type" value="Genomic_DNA"/>
</dbReference>
<evidence type="ECO:0000313" key="1">
    <source>
        <dbReference type="EMBL" id="KFD59397.1"/>
    </source>
</evidence>
<name>A0A085MQA1_9BILA</name>
<accession>A0A085MQA1</accession>